<evidence type="ECO:0000256" key="1">
    <source>
        <dbReference type="ARBA" id="ARBA00022448"/>
    </source>
</evidence>
<dbReference type="AlphaFoldDB" id="A0AAV2HLK1"/>
<feature type="transmembrane region" description="Helical" evidence="7">
    <location>
        <begin position="89"/>
        <end position="109"/>
    </location>
</feature>
<keyword evidence="9" id="KW-1185">Reference proteome</keyword>
<dbReference type="Proteomes" id="UP001497497">
    <property type="component" value="Unassembled WGS sequence"/>
</dbReference>
<feature type="non-terminal residue" evidence="8">
    <location>
        <position position="144"/>
    </location>
</feature>
<keyword evidence="5" id="KW-0325">Glycoprotein</keyword>
<evidence type="ECO:0000313" key="9">
    <source>
        <dbReference type="Proteomes" id="UP001497497"/>
    </source>
</evidence>
<dbReference type="GO" id="GO:1902495">
    <property type="term" value="C:transmembrane transporter complex"/>
    <property type="evidence" value="ECO:0007669"/>
    <property type="project" value="TreeGrafter"/>
</dbReference>
<protein>
    <submittedName>
        <fullName evidence="8">Uncharacterized protein</fullName>
    </submittedName>
</protein>
<evidence type="ECO:0000256" key="7">
    <source>
        <dbReference type="SAM" id="Phobius"/>
    </source>
</evidence>
<feature type="transmembrane region" description="Helical" evidence="7">
    <location>
        <begin position="116"/>
        <end position="143"/>
    </location>
</feature>
<evidence type="ECO:0000256" key="4">
    <source>
        <dbReference type="ARBA" id="ARBA00023065"/>
    </source>
</evidence>
<evidence type="ECO:0000313" key="8">
    <source>
        <dbReference type="EMBL" id="CAL1534373.1"/>
    </source>
</evidence>
<comment type="caution">
    <text evidence="8">The sequence shown here is derived from an EMBL/GenBank/DDBJ whole genome shotgun (WGS) entry which is preliminary data.</text>
</comment>
<reference evidence="8 9" key="1">
    <citation type="submission" date="2024-04" db="EMBL/GenBank/DDBJ databases">
        <authorList>
            <consortium name="Genoscope - CEA"/>
            <person name="William W."/>
        </authorList>
    </citation>
    <scope>NUCLEOTIDE SEQUENCE [LARGE SCALE GENOMIC DNA]</scope>
</reference>
<dbReference type="GO" id="GO:0022857">
    <property type="term" value="F:transmembrane transporter activity"/>
    <property type="evidence" value="ECO:0007669"/>
    <property type="project" value="TreeGrafter"/>
</dbReference>
<feature type="transmembrane region" description="Helical" evidence="7">
    <location>
        <begin position="27"/>
        <end position="45"/>
    </location>
</feature>
<name>A0AAV2HLK1_LYMST</name>
<evidence type="ECO:0000256" key="6">
    <source>
        <dbReference type="ARBA" id="ARBA00023303"/>
    </source>
</evidence>
<accession>A0AAV2HLK1</accession>
<dbReference type="GO" id="GO:0034220">
    <property type="term" value="P:monoatomic ion transmembrane transport"/>
    <property type="evidence" value="ECO:0007669"/>
    <property type="project" value="UniProtKB-KW"/>
</dbReference>
<keyword evidence="6" id="KW-0407">Ion channel</keyword>
<keyword evidence="7" id="KW-1133">Transmembrane helix</keyword>
<feature type="non-terminal residue" evidence="8">
    <location>
        <position position="1"/>
    </location>
</feature>
<evidence type="ECO:0000256" key="2">
    <source>
        <dbReference type="ARBA" id="ARBA00022737"/>
    </source>
</evidence>
<organism evidence="8 9">
    <name type="scientific">Lymnaea stagnalis</name>
    <name type="common">Great pond snail</name>
    <name type="synonym">Helix stagnalis</name>
    <dbReference type="NCBI Taxonomy" id="6523"/>
    <lineage>
        <taxon>Eukaryota</taxon>
        <taxon>Metazoa</taxon>
        <taxon>Spiralia</taxon>
        <taxon>Lophotrochozoa</taxon>
        <taxon>Mollusca</taxon>
        <taxon>Gastropoda</taxon>
        <taxon>Heterobranchia</taxon>
        <taxon>Euthyneura</taxon>
        <taxon>Panpulmonata</taxon>
        <taxon>Hygrophila</taxon>
        <taxon>Lymnaeoidea</taxon>
        <taxon>Lymnaeidae</taxon>
        <taxon>Lymnaea</taxon>
    </lineage>
</organism>
<feature type="transmembrane region" description="Helical" evidence="7">
    <location>
        <begin position="65"/>
        <end position="83"/>
    </location>
</feature>
<sequence>HYDPDCTENTTIKYLDGNKKDGYEFNSFYLVCLWFIEVYSVLNIIKEILQLITQRQFYFADIGNALEWSLYSSTLIFVTPFFSGKSFHWQWEAGAVCVFLAWFNCLVFLQRFDFFGIYVVMFLEILRTLVQVLCVFSILIIAFG</sequence>
<keyword evidence="1" id="KW-0813">Transport</keyword>
<evidence type="ECO:0000256" key="5">
    <source>
        <dbReference type="ARBA" id="ARBA00023180"/>
    </source>
</evidence>
<keyword evidence="2" id="KW-0677">Repeat</keyword>
<dbReference type="PANTHER" id="PTHR47143:SF1">
    <property type="entry name" value="ION_TRANS DOMAIN-CONTAINING PROTEIN"/>
    <property type="match status" value="1"/>
</dbReference>
<gene>
    <name evidence="8" type="ORF">GSLYS_00008333001</name>
</gene>
<dbReference type="EMBL" id="CAXITT010000169">
    <property type="protein sequence ID" value="CAL1534373.1"/>
    <property type="molecule type" value="Genomic_DNA"/>
</dbReference>
<keyword evidence="7" id="KW-0812">Transmembrane</keyword>
<evidence type="ECO:0000256" key="3">
    <source>
        <dbReference type="ARBA" id="ARBA00023043"/>
    </source>
</evidence>
<dbReference type="PANTHER" id="PTHR47143">
    <property type="entry name" value="TRANSIENT RECEPTOR POTENTIAL CATION CHANNEL PROTEIN PAINLESS"/>
    <property type="match status" value="1"/>
</dbReference>
<keyword evidence="4" id="KW-0406">Ion transport</keyword>
<proteinExistence type="predicted"/>
<keyword evidence="7" id="KW-0472">Membrane</keyword>
<keyword evidence="3" id="KW-0040">ANK repeat</keyword>
<dbReference type="InterPro" id="IPR052076">
    <property type="entry name" value="TRP_cation_channel"/>
</dbReference>